<protein>
    <submittedName>
        <fullName evidence="1">Uncharacterized protein</fullName>
    </submittedName>
</protein>
<evidence type="ECO:0000313" key="1">
    <source>
        <dbReference type="EMBL" id="OGM08881.1"/>
    </source>
</evidence>
<comment type="caution">
    <text evidence="1">The sequence shown here is derived from an EMBL/GenBank/DDBJ whole genome shotgun (WGS) entry which is preliminary data.</text>
</comment>
<evidence type="ECO:0000313" key="2">
    <source>
        <dbReference type="Proteomes" id="UP000176939"/>
    </source>
</evidence>
<sequence length="81" mass="9588">MTFYSSLPPNTRLGKISDFIEIGPDYPNYYKVKIGMKYILFSPERPDGTKEDRWYEQEITEVTTSDNLDPWIKEGRLFVFV</sequence>
<organism evidence="1 2">
    <name type="scientific">Candidatus Woesebacteria bacterium RBG_13_36_22</name>
    <dbReference type="NCBI Taxonomy" id="1802478"/>
    <lineage>
        <taxon>Bacteria</taxon>
        <taxon>Candidatus Woeseibacteriota</taxon>
    </lineage>
</organism>
<dbReference type="AlphaFoldDB" id="A0A1F7X1N3"/>
<proteinExistence type="predicted"/>
<accession>A0A1F7X1N3</accession>
<dbReference type="Proteomes" id="UP000176939">
    <property type="component" value="Unassembled WGS sequence"/>
</dbReference>
<dbReference type="EMBL" id="MGFQ01000035">
    <property type="protein sequence ID" value="OGM08881.1"/>
    <property type="molecule type" value="Genomic_DNA"/>
</dbReference>
<name>A0A1F7X1N3_9BACT</name>
<gene>
    <name evidence="1" type="ORF">A2Z67_02630</name>
</gene>
<reference evidence="1 2" key="1">
    <citation type="journal article" date="2016" name="Nat. Commun.">
        <title>Thousands of microbial genomes shed light on interconnected biogeochemical processes in an aquifer system.</title>
        <authorList>
            <person name="Anantharaman K."/>
            <person name="Brown C.T."/>
            <person name="Hug L.A."/>
            <person name="Sharon I."/>
            <person name="Castelle C.J."/>
            <person name="Probst A.J."/>
            <person name="Thomas B.C."/>
            <person name="Singh A."/>
            <person name="Wilkins M.J."/>
            <person name="Karaoz U."/>
            <person name="Brodie E.L."/>
            <person name="Williams K.H."/>
            <person name="Hubbard S.S."/>
            <person name="Banfield J.F."/>
        </authorList>
    </citation>
    <scope>NUCLEOTIDE SEQUENCE [LARGE SCALE GENOMIC DNA]</scope>
</reference>